<evidence type="ECO:0000313" key="2">
    <source>
        <dbReference type="EMBL" id="GGL03803.1"/>
    </source>
</evidence>
<comment type="caution">
    <text evidence="2">The sequence shown here is derived from an EMBL/GenBank/DDBJ whole genome shotgun (WGS) entry which is preliminary data.</text>
</comment>
<dbReference type="Proteomes" id="UP000656042">
    <property type="component" value="Unassembled WGS sequence"/>
</dbReference>
<sequence length="83" mass="8599">MAHGGGDQHLREGAAPRIGGHRVAQAEQLPVLRADHVHGGAPGGGATHRWQGRKVQRRHGGVLPIPAAGQTGGGCHRFALPGW</sequence>
<protein>
    <submittedName>
        <fullName evidence="2">Uncharacterized protein</fullName>
    </submittedName>
</protein>
<feature type="region of interest" description="Disordered" evidence="1">
    <location>
        <begin position="35"/>
        <end position="57"/>
    </location>
</feature>
<feature type="compositionally biased region" description="Basic and acidic residues" evidence="1">
    <location>
        <begin position="1"/>
        <end position="14"/>
    </location>
</feature>
<reference evidence="2" key="2">
    <citation type="submission" date="2020-09" db="EMBL/GenBank/DDBJ databases">
        <authorList>
            <person name="Sun Q."/>
            <person name="Zhou Y."/>
        </authorList>
    </citation>
    <scope>NUCLEOTIDE SEQUENCE</scope>
    <source>
        <strain evidence="2">CGMCC 4.7299</strain>
    </source>
</reference>
<organism evidence="2 3">
    <name type="scientific">Mangrovihabitans endophyticus</name>
    <dbReference type="NCBI Taxonomy" id="1751298"/>
    <lineage>
        <taxon>Bacteria</taxon>
        <taxon>Bacillati</taxon>
        <taxon>Actinomycetota</taxon>
        <taxon>Actinomycetes</taxon>
        <taxon>Micromonosporales</taxon>
        <taxon>Micromonosporaceae</taxon>
        <taxon>Mangrovihabitans</taxon>
    </lineage>
</organism>
<feature type="region of interest" description="Disordered" evidence="1">
    <location>
        <begin position="1"/>
        <end position="21"/>
    </location>
</feature>
<name>A0A8J3FQ20_9ACTN</name>
<evidence type="ECO:0000256" key="1">
    <source>
        <dbReference type="SAM" id="MobiDB-lite"/>
    </source>
</evidence>
<keyword evidence="3" id="KW-1185">Reference proteome</keyword>
<proteinExistence type="predicted"/>
<gene>
    <name evidence="2" type="ORF">GCM10012284_42990</name>
</gene>
<accession>A0A8J3FQ20</accession>
<dbReference type="EMBL" id="BMMX01000022">
    <property type="protein sequence ID" value="GGL03803.1"/>
    <property type="molecule type" value="Genomic_DNA"/>
</dbReference>
<dbReference type="AlphaFoldDB" id="A0A8J3FQ20"/>
<reference evidence="2" key="1">
    <citation type="journal article" date="2014" name="Int. J. Syst. Evol. Microbiol.">
        <title>Complete genome sequence of Corynebacterium casei LMG S-19264T (=DSM 44701T), isolated from a smear-ripened cheese.</title>
        <authorList>
            <consortium name="US DOE Joint Genome Institute (JGI-PGF)"/>
            <person name="Walter F."/>
            <person name="Albersmeier A."/>
            <person name="Kalinowski J."/>
            <person name="Ruckert C."/>
        </authorList>
    </citation>
    <scope>NUCLEOTIDE SEQUENCE</scope>
    <source>
        <strain evidence="2">CGMCC 4.7299</strain>
    </source>
</reference>
<evidence type="ECO:0000313" key="3">
    <source>
        <dbReference type="Proteomes" id="UP000656042"/>
    </source>
</evidence>